<organism evidence="2 3">
    <name type="scientific">Stylosanthes scabra</name>
    <dbReference type="NCBI Taxonomy" id="79078"/>
    <lineage>
        <taxon>Eukaryota</taxon>
        <taxon>Viridiplantae</taxon>
        <taxon>Streptophyta</taxon>
        <taxon>Embryophyta</taxon>
        <taxon>Tracheophyta</taxon>
        <taxon>Spermatophyta</taxon>
        <taxon>Magnoliopsida</taxon>
        <taxon>eudicotyledons</taxon>
        <taxon>Gunneridae</taxon>
        <taxon>Pentapetalae</taxon>
        <taxon>rosids</taxon>
        <taxon>fabids</taxon>
        <taxon>Fabales</taxon>
        <taxon>Fabaceae</taxon>
        <taxon>Papilionoideae</taxon>
        <taxon>50 kb inversion clade</taxon>
        <taxon>dalbergioids sensu lato</taxon>
        <taxon>Dalbergieae</taxon>
        <taxon>Pterocarpus clade</taxon>
        <taxon>Stylosanthes</taxon>
    </lineage>
</organism>
<evidence type="ECO:0000313" key="3">
    <source>
        <dbReference type="Proteomes" id="UP001341840"/>
    </source>
</evidence>
<comment type="caution">
    <text evidence="2">The sequence shown here is derived from an EMBL/GenBank/DDBJ whole genome shotgun (WGS) entry which is preliminary data.</text>
</comment>
<evidence type="ECO:0000313" key="2">
    <source>
        <dbReference type="EMBL" id="MED6154177.1"/>
    </source>
</evidence>
<proteinExistence type="predicted"/>
<dbReference type="Proteomes" id="UP001341840">
    <property type="component" value="Unassembled WGS sequence"/>
</dbReference>
<accession>A0ABU6TZ72</accession>
<evidence type="ECO:0000256" key="1">
    <source>
        <dbReference type="SAM" id="MobiDB-lite"/>
    </source>
</evidence>
<reference evidence="2 3" key="1">
    <citation type="journal article" date="2023" name="Plants (Basel)">
        <title>Bridging the Gap: Combining Genomics and Transcriptomics Approaches to Understand Stylosanthes scabra, an Orphan Legume from the Brazilian Caatinga.</title>
        <authorList>
            <person name="Ferreira-Neto J.R.C."/>
            <person name="da Silva M.D."/>
            <person name="Binneck E."/>
            <person name="de Melo N.F."/>
            <person name="da Silva R.H."/>
            <person name="de Melo A.L.T.M."/>
            <person name="Pandolfi V."/>
            <person name="Bustamante F.O."/>
            <person name="Brasileiro-Vidal A.C."/>
            <person name="Benko-Iseppon A.M."/>
        </authorList>
    </citation>
    <scope>NUCLEOTIDE SEQUENCE [LARGE SCALE GENOMIC DNA]</scope>
    <source>
        <tissue evidence="2">Leaves</tissue>
    </source>
</reference>
<gene>
    <name evidence="2" type="ORF">PIB30_109653</name>
</gene>
<keyword evidence="3" id="KW-1185">Reference proteome</keyword>
<sequence length="122" mass="12719">MITPANVCAHNHHNRASEGNGAAAERPRGAISSPWSPALPDARPAGAELPGRGSAAGRTGKKEVLKKRCNTRTSEERASEGNGAAAERHRGAHLLAIEPRPSGCPTRRSRASGTRVGGWKDG</sequence>
<dbReference type="EMBL" id="JASCZI010096363">
    <property type="protein sequence ID" value="MED6154177.1"/>
    <property type="molecule type" value="Genomic_DNA"/>
</dbReference>
<protein>
    <submittedName>
        <fullName evidence="2">Uncharacterized protein</fullName>
    </submittedName>
</protein>
<name>A0ABU6TZ72_9FABA</name>
<feature type="region of interest" description="Disordered" evidence="1">
    <location>
        <begin position="1"/>
        <end position="122"/>
    </location>
</feature>